<keyword evidence="4 6" id="KW-1133">Transmembrane helix</keyword>
<evidence type="ECO:0000313" key="7">
    <source>
        <dbReference type="EMBL" id="SHD77188.1"/>
    </source>
</evidence>
<evidence type="ECO:0000256" key="4">
    <source>
        <dbReference type="ARBA" id="ARBA00022989"/>
    </source>
</evidence>
<dbReference type="HOGENOM" id="CLU_091705_7_3_9"/>
<keyword evidence="5 6" id="KW-0472">Membrane</keyword>
<comment type="subcellular location">
    <subcellularLocation>
        <location evidence="1">Membrane</location>
        <topology evidence="1">Single-pass membrane protein</topology>
    </subcellularLocation>
</comment>
<gene>
    <name evidence="7" type="ORF">CUESP1_1825</name>
</gene>
<name>M1ZCT9_9FIRM</name>
<keyword evidence="3 6" id="KW-0812">Transmembrane</keyword>
<evidence type="ECO:0000256" key="6">
    <source>
        <dbReference type="SAM" id="Phobius"/>
    </source>
</evidence>
<dbReference type="Pfam" id="PF07963">
    <property type="entry name" value="N_methyl"/>
    <property type="match status" value="1"/>
</dbReference>
<dbReference type="InterPro" id="IPR012902">
    <property type="entry name" value="N_methyl_site"/>
</dbReference>
<organism evidence="7 8">
    <name type="scientific">[Clostridium] ultunense Esp</name>
    <dbReference type="NCBI Taxonomy" id="1288971"/>
    <lineage>
        <taxon>Bacteria</taxon>
        <taxon>Bacillati</taxon>
        <taxon>Bacillota</taxon>
        <taxon>Tissierellia</taxon>
        <taxon>Tissierellales</taxon>
        <taxon>Tepidimicrobiaceae</taxon>
        <taxon>Schnuerera</taxon>
    </lineage>
</organism>
<feature type="transmembrane region" description="Helical" evidence="6">
    <location>
        <begin position="15"/>
        <end position="36"/>
    </location>
</feature>
<dbReference type="PRINTS" id="PR00813">
    <property type="entry name" value="BCTERIALGSPG"/>
</dbReference>
<evidence type="ECO:0008006" key="9">
    <source>
        <dbReference type="Google" id="ProtNLM"/>
    </source>
</evidence>
<keyword evidence="2" id="KW-0488">Methylation</keyword>
<dbReference type="AlphaFoldDB" id="M1ZCT9"/>
<proteinExistence type="predicted"/>
<dbReference type="SUPFAM" id="SSF54523">
    <property type="entry name" value="Pili subunits"/>
    <property type="match status" value="1"/>
</dbReference>
<dbReference type="Gene3D" id="3.30.700.10">
    <property type="entry name" value="Glycoprotein, Type 4 Pilin"/>
    <property type="match status" value="1"/>
</dbReference>
<dbReference type="InterPro" id="IPR045584">
    <property type="entry name" value="Pilin-like"/>
</dbReference>
<evidence type="ECO:0000256" key="1">
    <source>
        <dbReference type="ARBA" id="ARBA00004167"/>
    </source>
</evidence>
<evidence type="ECO:0000256" key="3">
    <source>
        <dbReference type="ARBA" id="ARBA00022692"/>
    </source>
</evidence>
<dbReference type="PANTHER" id="PTHR30093">
    <property type="entry name" value="GENERAL SECRETION PATHWAY PROTEIN G"/>
    <property type="match status" value="1"/>
</dbReference>
<evidence type="ECO:0000256" key="5">
    <source>
        <dbReference type="ARBA" id="ARBA00023136"/>
    </source>
</evidence>
<sequence>MFQWILKKIKKNNKGFTLVELVVVIAILGILAAIAVPKLGASRKRAAITAHNANVRTLMSAATMYIADGGEIVETEWTATGGTKATDQKWAPYLQEWPKVPKGIEGELKDLDGNKFEGDYKVAVDEKGNITVVPVMIHEEPESDPAT</sequence>
<dbReference type="Proteomes" id="UP000245423">
    <property type="component" value="Chromosome 1"/>
</dbReference>
<dbReference type="NCBIfam" id="TIGR02532">
    <property type="entry name" value="IV_pilin_GFxxxE"/>
    <property type="match status" value="1"/>
</dbReference>
<dbReference type="RefSeq" id="WP_005586057.1">
    <property type="nucleotide sequence ID" value="NZ_LT669839.1"/>
</dbReference>
<evidence type="ECO:0000256" key="2">
    <source>
        <dbReference type="ARBA" id="ARBA00022481"/>
    </source>
</evidence>
<dbReference type="GO" id="GO:0015627">
    <property type="term" value="C:type II protein secretion system complex"/>
    <property type="evidence" value="ECO:0007669"/>
    <property type="project" value="InterPro"/>
</dbReference>
<dbReference type="GO" id="GO:0016020">
    <property type="term" value="C:membrane"/>
    <property type="evidence" value="ECO:0007669"/>
    <property type="project" value="UniProtKB-SubCell"/>
</dbReference>
<evidence type="ECO:0000313" key="8">
    <source>
        <dbReference type="Proteomes" id="UP000245423"/>
    </source>
</evidence>
<reference evidence="7 8" key="1">
    <citation type="submission" date="2016-11" db="EMBL/GenBank/DDBJ databases">
        <authorList>
            <person name="Manzoor S."/>
        </authorList>
    </citation>
    <scope>NUCLEOTIDE SEQUENCE [LARGE SCALE GENOMIC DNA]</scope>
    <source>
        <strain evidence="7">Clostridium ultunense strain Esp</strain>
    </source>
</reference>
<dbReference type="InterPro" id="IPR000983">
    <property type="entry name" value="Bac_GSPG_pilin"/>
</dbReference>
<dbReference type="PROSITE" id="PS00409">
    <property type="entry name" value="PROKAR_NTER_METHYL"/>
    <property type="match status" value="1"/>
</dbReference>
<keyword evidence="8" id="KW-1185">Reference proteome</keyword>
<protein>
    <recommendedName>
        <fullName evidence="9">Prepilin-type N-terminal cleavage/methylation domain-containing protein</fullName>
    </recommendedName>
</protein>
<dbReference type="EMBL" id="LT669839">
    <property type="protein sequence ID" value="SHD77188.1"/>
    <property type="molecule type" value="Genomic_DNA"/>
</dbReference>
<accession>M1ZCT9</accession>
<dbReference type="GO" id="GO:0015628">
    <property type="term" value="P:protein secretion by the type II secretion system"/>
    <property type="evidence" value="ECO:0007669"/>
    <property type="project" value="InterPro"/>
</dbReference>
<dbReference type="PANTHER" id="PTHR30093:SF44">
    <property type="entry name" value="TYPE II SECRETION SYSTEM CORE PROTEIN G"/>
    <property type="match status" value="1"/>
</dbReference>